<feature type="transmembrane region" description="Helical" evidence="1">
    <location>
        <begin position="151"/>
        <end position="169"/>
    </location>
</feature>
<keyword evidence="1" id="KW-1133">Transmembrane helix</keyword>
<protein>
    <recommendedName>
        <fullName evidence="4">ABC transporter permease</fullName>
    </recommendedName>
</protein>
<feature type="transmembrane region" description="Helical" evidence="1">
    <location>
        <begin position="274"/>
        <end position="296"/>
    </location>
</feature>
<comment type="caution">
    <text evidence="2">The sequence shown here is derived from an EMBL/GenBank/DDBJ whole genome shotgun (WGS) entry which is preliminary data.</text>
</comment>
<evidence type="ECO:0008006" key="4">
    <source>
        <dbReference type="Google" id="ProtNLM"/>
    </source>
</evidence>
<organism evidence="2 3">
    <name type="scientific">Lapidilactobacillus achengensis</name>
    <dbReference type="NCBI Taxonomy" id="2486000"/>
    <lineage>
        <taxon>Bacteria</taxon>
        <taxon>Bacillati</taxon>
        <taxon>Bacillota</taxon>
        <taxon>Bacilli</taxon>
        <taxon>Lactobacillales</taxon>
        <taxon>Lactobacillaceae</taxon>
        <taxon>Lapidilactobacillus</taxon>
    </lineage>
</organism>
<keyword evidence="1" id="KW-0812">Transmembrane</keyword>
<feature type="transmembrane region" description="Helical" evidence="1">
    <location>
        <begin position="16"/>
        <end position="35"/>
    </location>
</feature>
<accession>A0ABW1UTA8</accession>
<gene>
    <name evidence="2" type="ORF">ACFQHW_11855</name>
</gene>
<keyword evidence="3" id="KW-1185">Reference proteome</keyword>
<sequence>MKSYLALLWTQTRKNHFLLAAFGFLFVMTLGFWLLNTTNQNSPFLQQSELDRPQLEEALAVVQAEKGDAQAINAGLTRLDAAKQAYLKHDYQQAYRLTLKNYQAFPQLKANLTAPDEKIQLWHALAAADLPEVDLAHANNTILFSYRFLETVFPILVVLVSAYVFGLIFRSSYAAKLNLDGLLPQRYWQILLEKLCCATIIVLFGVALILGIVDLIAALFAGFGHANYPISAYQAGQPALTNAKTILGKSIVLAVLIIPAIAITSFVLQQVTGNYLLTFFLTFFIFVGQAYLVTILKSFKTIVHLLPGFYLQVVGIATGSLAVTLGNAQITYQMGIKVISCYLVVMVGVMLLIGQLRQARRH</sequence>
<name>A0ABW1UTA8_9LACO</name>
<dbReference type="RefSeq" id="WP_125599051.1">
    <property type="nucleotide sequence ID" value="NZ_JBHSSM010000029.1"/>
</dbReference>
<dbReference type="EMBL" id="JBHSSM010000029">
    <property type="protein sequence ID" value="MFC6316258.1"/>
    <property type="molecule type" value="Genomic_DNA"/>
</dbReference>
<feature type="transmembrane region" description="Helical" evidence="1">
    <location>
        <begin position="308"/>
        <end position="328"/>
    </location>
</feature>
<evidence type="ECO:0000313" key="3">
    <source>
        <dbReference type="Proteomes" id="UP001596310"/>
    </source>
</evidence>
<evidence type="ECO:0000313" key="2">
    <source>
        <dbReference type="EMBL" id="MFC6316258.1"/>
    </source>
</evidence>
<feature type="transmembrane region" description="Helical" evidence="1">
    <location>
        <begin position="246"/>
        <end position="268"/>
    </location>
</feature>
<keyword evidence="1" id="KW-0472">Membrane</keyword>
<feature type="transmembrane region" description="Helical" evidence="1">
    <location>
        <begin position="334"/>
        <end position="353"/>
    </location>
</feature>
<reference evidence="3" key="1">
    <citation type="journal article" date="2019" name="Int. J. Syst. Evol. Microbiol.">
        <title>The Global Catalogue of Microorganisms (GCM) 10K type strain sequencing project: providing services to taxonomists for standard genome sequencing and annotation.</title>
        <authorList>
            <consortium name="The Broad Institute Genomics Platform"/>
            <consortium name="The Broad Institute Genome Sequencing Center for Infectious Disease"/>
            <person name="Wu L."/>
            <person name="Ma J."/>
        </authorList>
    </citation>
    <scope>NUCLEOTIDE SEQUENCE [LARGE SCALE GENOMIC DNA]</scope>
    <source>
        <strain evidence="3">CCM 8897</strain>
    </source>
</reference>
<proteinExistence type="predicted"/>
<dbReference type="Proteomes" id="UP001596310">
    <property type="component" value="Unassembled WGS sequence"/>
</dbReference>
<evidence type="ECO:0000256" key="1">
    <source>
        <dbReference type="SAM" id="Phobius"/>
    </source>
</evidence>